<protein>
    <recommendedName>
        <fullName evidence="3">PD(D/E)XK endonuclease domain-containing protein</fullName>
    </recommendedName>
</protein>
<proteinExistence type="predicted"/>
<name>A0AB36BJ09_STAWA</name>
<dbReference type="RefSeq" id="WP_154829056.1">
    <property type="nucleotide sequence ID" value="NZ_QXWP01000003.1"/>
</dbReference>
<dbReference type="Gene3D" id="3.40.1350.10">
    <property type="match status" value="1"/>
</dbReference>
<evidence type="ECO:0008006" key="3">
    <source>
        <dbReference type="Google" id="ProtNLM"/>
    </source>
</evidence>
<evidence type="ECO:0000313" key="1">
    <source>
        <dbReference type="EMBL" id="NBH30567.1"/>
    </source>
</evidence>
<gene>
    <name evidence="1" type="ORF">D3Z30_06195</name>
</gene>
<reference evidence="1 2" key="1">
    <citation type="submission" date="2018-08" db="EMBL/GenBank/DDBJ databases">
        <title>Murine metabolic-syndrome-specific gut microbial biobank.</title>
        <authorList>
            <person name="Liu C."/>
        </authorList>
    </citation>
    <scope>NUCLEOTIDE SEQUENCE [LARGE SCALE GENOMIC DNA]</scope>
    <source>
        <strain evidence="1 2">1XD21-27</strain>
    </source>
</reference>
<dbReference type="Proteomes" id="UP000481807">
    <property type="component" value="Unassembled WGS sequence"/>
</dbReference>
<dbReference type="AlphaFoldDB" id="A0AB36BJ09"/>
<sequence length="190" mass="22000">MKIKPYERKIIVEFLSNELCMSDKEISGIFDVTRSSITHYRKYHGIKKPLSIGRRGELICVNRLRKLGFTVDDMNIDDPSMPYDLLIDGKIKVEIKTSTINKNDDFSFTFSNAKKNGCRLNERVVELENGRTVKKYSYFADYFVLVGIELDEINFWVIPTDYYPVGTQSITLKPNSKSVFKNNFGLLKED</sequence>
<accession>A0AB36BJ09</accession>
<evidence type="ECO:0000313" key="2">
    <source>
        <dbReference type="Proteomes" id="UP000481807"/>
    </source>
</evidence>
<organism evidence="1 2">
    <name type="scientific">Staphylococcus warneri</name>
    <dbReference type="NCBI Taxonomy" id="1292"/>
    <lineage>
        <taxon>Bacteria</taxon>
        <taxon>Bacillati</taxon>
        <taxon>Bacillota</taxon>
        <taxon>Bacilli</taxon>
        <taxon>Bacillales</taxon>
        <taxon>Staphylococcaceae</taxon>
        <taxon>Staphylococcus</taxon>
    </lineage>
</organism>
<dbReference type="InterPro" id="IPR011856">
    <property type="entry name" value="tRNA_endonuc-like_dom_sf"/>
</dbReference>
<comment type="caution">
    <text evidence="1">The sequence shown here is derived from an EMBL/GenBank/DDBJ whole genome shotgun (WGS) entry which is preliminary data.</text>
</comment>
<dbReference type="EMBL" id="QXWP01000003">
    <property type="protein sequence ID" value="NBH30567.1"/>
    <property type="molecule type" value="Genomic_DNA"/>
</dbReference>
<dbReference type="GO" id="GO:0003676">
    <property type="term" value="F:nucleic acid binding"/>
    <property type="evidence" value="ECO:0007669"/>
    <property type="project" value="InterPro"/>
</dbReference>